<gene>
    <name evidence="1" type="ORF">MAE02_69060</name>
</gene>
<sequence length="70" mass="7568">MDVAPLRFFNMPILARPTLVEGAIHDITFNSIGRIEADFVAGQAQAAMLAAEADKLTDSPITWYGVALSF</sequence>
<organism evidence="1 2">
    <name type="scientific">Microvirga aerophila</name>
    <dbReference type="NCBI Taxonomy" id="670291"/>
    <lineage>
        <taxon>Bacteria</taxon>
        <taxon>Pseudomonadati</taxon>
        <taxon>Pseudomonadota</taxon>
        <taxon>Alphaproteobacteria</taxon>
        <taxon>Hyphomicrobiales</taxon>
        <taxon>Methylobacteriaceae</taxon>
        <taxon>Microvirga</taxon>
    </lineage>
</organism>
<name>A0A512C4X1_9HYPH</name>
<evidence type="ECO:0000313" key="1">
    <source>
        <dbReference type="EMBL" id="GEO19210.1"/>
    </source>
</evidence>
<dbReference type="AlphaFoldDB" id="A0A512C4X1"/>
<keyword evidence="2" id="KW-1185">Reference proteome</keyword>
<accession>A0A512C4X1</accession>
<comment type="caution">
    <text evidence="1">The sequence shown here is derived from an EMBL/GenBank/DDBJ whole genome shotgun (WGS) entry which is preliminary data.</text>
</comment>
<dbReference type="Proteomes" id="UP000321085">
    <property type="component" value="Unassembled WGS sequence"/>
</dbReference>
<evidence type="ECO:0000313" key="2">
    <source>
        <dbReference type="Proteomes" id="UP000321085"/>
    </source>
</evidence>
<dbReference type="EMBL" id="BJYU01000361">
    <property type="protein sequence ID" value="GEO19210.1"/>
    <property type="molecule type" value="Genomic_DNA"/>
</dbReference>
<protein>
    <submittedName>
        <fullName evidence="1">Uncharacterized protein</fullName>
    </submittedName>
</protein>
<reference evidence="1 2" key="1">
    <citation type="submission" date="2019-07" db="EMBL/GenBank/DDBJ databases">
        <title>Whole genome shotgun sequence of Microvirga aerophila NBRC 106136.</title>
        <authorList>
            <person name="Hosoyama A."/>
            <person name="Uohara A."/>
            <person name="Ohji S."/>
            <person name="Ichikawa N."/>
        </authorList>
    </citation>
    <scope>NUCLEOTIDE SEQUENCE [LARGE SCALE GENOMIC DNA]</scope>
    <source>
        <strain evidence="1 2">NBRC 106136</strain>
    </source>
</reference>
<proteinExistence type="predicted"/>